<evidence type="ECO:0000256" key="4">
    <source>
        <dbReference type="ARBA" id="ARBA00022676"/>
    </source>
</evidence>
<evidence type="ECO:0000256" key="1">
    <source>
        <dbReference type="ARBA" id="ARBA00001936"/>
    </source>
</evidence>
<keyword evidence="7" id="KW-0479">Metal-binding</keyword>
<evidence type="ECO:0000256" key="10">
    <source>
        <dbReference type="ARBA" id="ARBA00023034"/>
    </source>
</evidence>
<dbReference type="InterPro" id="IPR029044">
    <property type="entry name" value="Nucleotide-diphossugar_trans"/>
</dbReference>
<dbReference type="OrthoDB" id="5180856at2"/>
<proteinExistence type="predicted"/>
<dbReference type="SUPFAM" id="SSF53448">
    <property type="entry name" value="Nucleotide-diphospho-sugar transferases"/>
    <property type="match status" value="1"/>
</dbReference>
<comment type="subcellular location">
    <subcellularLocation>
        <location evidence="2">Golgi apparatus membrane</location>
        <topology evidence="2">Single-pass type II membrane protein</topology>
    </subcellularLocation>
</comment>
<dbReference type="EC" id="2.1.1.-" evidence="13"/>
<dbReference type="GO" id="GO:0046872">
    <property type="term" value="F:metal ion binding"/>
    <property type="evidence" value="ECO:0007669"/>
    <property type="project" value="UniProtKB-KW"/>
</dbReference>
<dbReference type="InterPro" id="IPR027612">
    <property type="entry name" value="Put_MTase_LIC12133"/>
</dbReference>
<dbReference type="EMBL" id="RQGD01000046">
    <property type="protein sequence ID" value="TGL56534.1"/>
    <property type="molecule type" value="Genomic_DNA"/>
</dbReference>
<dbReference type="GO" id="GO:0008168">
    <property type="term" value="F:methyltransferase activity"/>
    <property type="evidence" value="ECO:0007669"/>
    <property type="project" value="UniProtKB-KW"/>
</dbReference>
<accession>A0A4R9JWV9</accession>
<keyword evidence="8" id="KW-0735">Signal-anchor</keyword>
<comment type="cofactor">
    <cofactor evidence="1">
        <name>Mn(2+)</name>
        <dbReference type="ChEBI" id="CHEBI:29035"/>
    </cofactor>
</comment>
<comment type="pathway">
    <text evidence="3">Protein modification; protein glycosylation.</text>
</comment>
<evidence type="ECO:0000256" key="5">
    <source>
        <dbReference type="ARBA" id="ARBA00022679"/>
    </source>
</evidence>
<dbReference type="Proteomes" id="UP000297693">
    <property type="component" value="Unassembled WGS sequence"/>
</dbReference>
<evidence type="ECO:0000256" key="2">
    <source>
        <dbReference type="ARBA" id="ARBA00004323"/>
    </source>
</evidence>
<evidence type="ECO:0000256" key="3">
    <source>
        <dbReference type="ARBA" id="ARBA00004922"/>
    </source>
</evidence>
<evidence type="ECO:0000256" key="12">
    <source>
        <dbReference type="ARBA" id="ARBA00023211"/>
    </source>
</evidence>
<dbReference type="Pfam" id="PF03071">
    <property type="entry name" value="GNT-I"/>
    <property type="match status" value="1"/>
</dbReference>
<dbReference type="GO" id="GO:0032259">
    <property type="term" value="P:methylation"/>
    <property type="evidence" value="ECO:0007669"/>
    <property type="project" value="UniProtKB-KW"/>
</dbReference>
<comment type="caution">
    <text evidence="13">The sequence shown here is derived from an EMBL/GenBank/DDBJ whole genome shotgun (WGS) entry which is preliminary data.</text>
</comment>
<keyword evidence="6" id="KW-0812">Transmembrane</keyword>
<keyword evidence="13" id="KW-0489">Methyltransferase</keyword>
<protein>
    <submittedName>
        <fullName evidence="13">Methyltransferase, TIGR04325 family</fullName>
        <ecNumber evidence="13">2.1.1.-</ecNumber>
    </submittedName>
</protein>
<keyword evidence="5 13" id="KW-0808">Transferase</keyword>
<evidence type="ECO:0000256" key="6">
    <source>
        <dbReference type="ARBA" id="ARBA00022692"/>
    </source>
</evidence>
<keyword evidence="9" id="KW-1133">Transmembrane helix</keyword>
<name>A0A4R9JWV9_9LEPT</name>
<evidence type="ECO:0000313" key="13">
    <source>
        <dbReference type="EMBL" id="TGL56534.1"/>
    </source>
</evidence>
<sequence>MKETNVKSFAPIAIFSYDRVAHLTRTIESLKANASSKDSDLYIFSDAAKSESKTASVSDVRNYIRTIEGFKSIQIIEREVNFGLAKSIISGVTQVVQKHGRVIVLEDDMLTSPYFLDYMNSNLDLYEKDENVISIHGYMYPVSKTLPDFFFLKGADCWGWATWKRGWDLFEEDGSKLLEEIERRKQTEEFDFFGSYPYTQMLIDQISGKNNSWAIRWYASAFLKNKLTLYPGKSYIENIGNDGSGTHCSDNDDYTTEVVQTKQDFYKVRVREDIKSKNVIKEYFLNASGKSAEPIIKKSSSFIRKVKFLIPVFIKQKVKNVLIRIINKLSPRPDLTTPKDPFGFFGNYDSWKAASDECSGYDSNLILEKCKQALLQVRDGKAVAERDSVLLDEKVYSWPILAALFKASTELGDLHVLDFGGSLGSSYYQNIGMIQNVLKSWSIVEQNNFVVCGKENFQNDRLKFFETTEAAFQSAKPNVLLLSSVLPYIEDPSSLIESFLKYNFPYILIDRTYFLLQGGDRITKQVVPPWIYDASYPAWFFNQEKFIQLFLGKYELVADFDSYLNAAQYLESGEKAYERGMIFKLKT</sequence>
<dbReference type="Gene3D" id="3.90.550.10">
    <property type="entry name" value="Spore Coat Polysaccharide Biosynthesis Protein SpsA, Chain A"/>
    <property type="match status" value="1"/>
</dbReference>
<keyword evidence="11" id="KW-0472">Membrane</keyword>
<evidence type="ECO:0000256" key="8">
    <source>
        <dbReference type="ARBA" id="ARBA00022968"/>
    </source>
</evidence>
<evidence type="ECO:0000256" key="7">
    <source>
        <dbReference type="ARBA" id="ARBA00022723"/>
    </source>
</evidence>
<dbReference type="AlphaFoldDB" id="A0A4R9JWV9"/>
<keyword evidence="14" id="KW-1185">Reference proteome</keyword>
<keyword evidence="12" id="KW-0464">Manganese</keyword>
<dbReference type="NCBIfam" id="TIGR04325">
    <property type="entry name" value="MTase_LIC12133"/>
    <property type="match status" value="1"/>
</dbReference>
<keyword evidence="10" id="KW-0333">Golgi apparatus</keyword>
<dbReference type="UniPathway" id="UPA00378"/>
<dbReference type="RefSeq" id="WP_135625454.1">
    <property type="nucleotide sequence ID" value="NZ_RQGD01000046.1"/>
</dbReference>
<reference evidence="13" key="1">
    <citation type="journal article" date="2019" name="PLoS Negl. Trop. Dis.">
        <title>Revisiting the worldwide diversity of Leptospira species in the environment.</title>
        <authorList>
            <person name="Vincent A.T."/>
            <person name="Schiettekatte O."/>
            <person name="Bourhy P."/>
            <person name="Veyrier F.J."/>
            <person name="Picardeau M."/>
        </authorList>
    </citation>
    <scope>NUCLEOTIDE SEQUENCE [LARGE SCALE GENOMIC DNA]</scope>
    <source>
        <strain evidence="13">201702476</strain>
    </source>
</reference>
<dbReference type="InterPro" id="IPR004139">
    <property type="entry name" value="Glyco_trans_13"/>
</dbReference>
<organism evidence="13 14">
    <name type="scientific">Leptospira ognonensis</name>
    <dbReference type="NCBI Taxonomy" id="2484945"/>
    <lineage>
        <taxon>Bacteria</taxon>
        <taxon>Pseudomonadati</taxon>
        <taxon>Spirochaetota</taxon>
        <taxon>Spirochaetia</taxon>
        <taxon>Leptospirales</taxon>
        <taxon>Leptospiraceae</taxon>
        <taxon>Leptospira</taxon>
    </lineage>
</organism>
<gene>
    <name evidence="13" type="ORF">EHQ58_18120</name>
</gene>
<dbReference type="GO" id="GO:0008375">
    <property type="term" value="F:acetylglucosaminyltransferase activity"/>
    <property type="evidence" value="ECO:0007669"/>
    <property type="project" value="InterPro"/>
</dbReference>
<evidence type="ECO:0000256" key="9">
    <source>
        <dbReference type="ARBA" id="ARBA00022989"/>
    </source>
</evidence>
<keyword evidence="4" id="KW-0328">Glycosyltransferase</keyword>
<evidence type="ECO:0000313" key="14">
    <source>
        <dbReference type="Proteomes" id="UP000297693"/>
    </source>
</evidence>
<evidence type="ECO:0000256" key="11">
    <source>
        <dbReference type="ARBA" id="ARBA00023136"/>
    </source>
</evidence>